<reference evidence="2" key="1">
    <citation type="submission" date="2021-10" db="EMBL/GenBank/DDBJ databases">
        <title>Streptomonospora sp. nov., isolated from mangrove soil.</title>
        <authorList>
            <person name="Chen X."/>
            <person name="Ge X."/>
            <person name="Liu W."/>
        </authorList>
    </citation>
    <scope>NUCLEOTIDE SEQUENCE</scope>
    <source>
        <strain evidence="2">S1-112</strain>
    </source>
</reference>
<dbReference type="GO" id="GO:0016787">
    <property type="term" value="F:hydrolase activity"/>
    <property type="evidence" value="ECO:0007669"/>
    <property type="project" value="UniProtKB-KW"/>
</dbReference>
<evidence type="ECO:0000256" key="1">
    <source>
        <dbReference type="ARBA" id="ARBA00022801"/>
    </source>
</evidence>
<dbReference type="RefSeq" id="WP_270073745.1">
    <property type="nucleotide sequence ID" value="NZ_JAJAQC010000037.1"/>
</dbReference>
<dbReference type="InterPro" id="IPR013078">
    <property type="entry name" value="His_Pase_superF_clade-1"/>
</dbReference>
<evidence type="ECO:0000313" key="2">
    <source>
        <dbReference type="EMBL" id="MDA0566487.1"/>
    </source>
</evidence>
<dbReference type="CDD" id="cd07067">
    <property type="entry name" value="HP_PGM_like"/>
    <property type="match status" value="1"/>
</dbReference>
<gene>
    <name evidence="2" type="ORF">LG943_19530</name>
</gene>
<dbReference type="AlphaFoldDB" id="A0A9X3SG34"/>
<sequence>MTRRLIVLRHAKADALVGGADHARVLTPEGRDQARAVGARLAAAGLRPDHVLCSTARRTRQTLELALAAFESPPPVEYEDALYSADVPAVLDLVSRTDPAVHTLLVVGHNPTMAQLAGAFMADEPLTGFPPAATAVVDLEVEWLYAAPGTGTARLLA</sequence>
<proteinExistence type="predicted"/>
<name>A0A9X3SG34_9ACTN</name>
<protein>
    <submittedName>
        <fullName evidence="2">Histidine phosphatase family protein</fullName>
    </submittedName>
</protein>
<accession>A0A9X3SG34</accession>
<dbReference type="EMBL" id="JAJAQC010000037">
    <property type="protein sequence ID" value="MDA0566487.1"/>
    <property type="molecule type" value="Genomic_DNA"/>
</dbReference>
<dbReference type="InterPro" id="IPR051021">
    <property type="entry name" value="Mito_Ser/Thr_phosphatase"/>
</dbReference>
<evidence type="ECO:0000313" key="3">
    <source>
        <dbReference type="Proteomes" id="UP001140076"/>
    </source>
</evidence>
<dbReference type="Gene3D" id="3.40.50.1240">
    <property type="entry name" value="Phosphoglycerate mutase-like"/>
    <property type="match status" value="1"/>
</dbReference>
<dbReference type="PANTHER" id="PTHR20935">
    <property type="entry name" value="PHOSPHOGLYCERATE MUTASE-RELATED"/>
    <property type="match status" value="1"/>
</dbReference>
<keyword evidence="1" id="KW-0378">Hydrolase</keyword>
<dbReference type="Proteomes" id="UP001140076">
    <property type="component" value="Unassembled WGS sequence"/>
</dbReference>
<dbReference type="SUPFAM" id="SSF53254">
    <property type="entry name" value="Phosphoglycerate mutase-like"/>
    <property type="match status" value="1"/>
</dbReference>
<dbReference type="PANTHER" id="PTHR20935:SF1">
    <property type="entry name" value="SLL1549 PROTEIN"/>
    <property type="match status" value="1"/>
</dbReference>
<dbReference type="SMART" id="SM00855">
    <property type="entry name" value="PGAM"/>
    <property type="match status" value="1"/>
</dbReference>
<organism evidence="2 3">
    <name type="scientific">Streptomonospora mangrovi</name>
    <dbReference type="NCBI Taxonomy" id="2883123"/>
    <lineage>
        <taxon>Bacteria</taxon>
        <taxon>Bacillati</taxon>
        <taxon>Actinomycetota</taxon>
        <taxon>Actinomycetes</taxon>
        <taxon>Streptosporangiales</taxon>
        <taxon>Nocardiopsidaceae</taxon>
        <taxon>Streptomonospora</taxon>
    </lineage>
</organism>
<dbReference type="InterPro" id="IPR029033">
    <property type="entry name" value="His_PPase_superfam"/>
</dbReference>
<comment type="caution">
    <text evidence="2">The sequence shown here is derived from an EMBL/GenBank/DDBJ whole genome shotgun (WGS) entry which is preliminary data.</text>
</comment>
<dbReference type="Pfam" id="PF00300">
    <property type="entry name" value="His_Phos_1"/>
    <property type="match status" value="1"/>
</dbReference>
<keyword evidence="3" id="KW-1185">Reference proteome</keyword>